<dbReference type="RefSeq" id="WP_029160065.1">
    <property type="nucleotide sequence ID" value="NZ_CP009933.1"/>
</dbReference>
<reference evidence="1 2" key="1">
    <citation type="journal article" date="2015" name="J. Biotechnol.">
        <title>Complete genome sequence of a malodorant-producing acetogen, Clostridium scatologenes ATCC 25775(T).</title>
        <authorList>
            <person name="Zhu Z."/>
            <person name="Guo T."/>
            <person name="Zheng H."/>
            <person name="Song T."/>
            <person name="Ouyang P."/>
            <person name="Xie J."/>
        </authorList>
    </citation>
    <scope>NUCLEOTIDE SEQUENCE [LARGE SCALE GENOMIC DNA]</scope>
    <source>
        <strain evidence="1 2">ATCC 25775</strain>
    </source>
</reference>
<protein>
    <submittedName>
        <fullName evidence="1">Uncharacterized protein</fullName>
    </submittedName>
</protein>
<proteinExistence type="predicted"/>
<organism evidence="1 2">
    <name type="scientific">Clostridium scatologenes</name>
    <dbReference type="NCBI Taxonomy" id="1548"/>
    <lineage>
        <taxon>Bacteria</taxon>
        <taxon>Bacillati</taxon>
        <taxon>Bacillota</taxon>
        <taxon>Clostridia</taxon>
        <taxon>Eubacteriales</taxon>
        <taxon>Clostridiaceae</taxon>
        <taxon>Clostridium</taxon>
    </lineage>
</organism>
<keyword evidence="2" id="KW-1185">Reference proteome</keyword>
<dbReference type="KEGG" id="csq:CSCA_1519"/>
<dbReference type="EMBL" id="CP009933">
    <property type="protein sequence ID" value="AKA68644.1"/>
    <property type="molecule type" value="Genomic_DNA"/>
</dbReference>
<dbReference type="STRING" id="1548.CSCA_1519"/>
<evidence type="ECO:0000313" key="1">
    <source>
        <dbReference type="EMBL" id="AKA68644.1"/>
    </source>
</evidence>
<evidence type="ECO:0000313" key="2">
    <source>
        <dbReference type="Proteomes" id="UP000033115"/>
    </source>
</evidence>
<gene>
    <name evidence="1" type="ORF">CSCA_1519</name>
</gene>
<accession>A0A0E3M5N0</accession>
<dbReference type="Proteomes" id="UP000033115">
    <property type="component" value="Chromosome"/>
</dbReference>
<dbReference type="HOGENOM" id="CLU_908814_0_0_9"/>
<dbReference type="AlphaFoldDB" id="A0A0E3M5N0"/>
<name>A0A0E3M5N0_CLOSL</name>
<sequence length="300" mass="35575">MDYYNMDFYFNENNLIIDKENVAENLKEIKQFYDLLKAKNYKLCIKDNLDLDYKNLNVDKSISTLLVFLKYLDPIETYGVNTIDCNEVDPFIDNYYFIELISLCHKYDNNIVLSSANEHEIINSEYKVNINKRTEIVKNIIGKSKLEEYLIFNPAPKNINEVFKKAELEFPHIKFTDKAYKTANSREDIYKQYGFMKLLNIFRVLERLVYPFLKGKLQGFFEDSIEEEFKKQTSGIEFSHESDSTMNKYGKKREVTINGKKIKMSYHIKIGDNRIYFIYHKEDDCIYIGHSGEHLQVADQ</sequence>